<gene>
    <name evidence="1" type="ORF">AYO21_09137</name>
</gene>
<proteinExistence type="predicted"/>
<dbReference type="RefSeq" id="XP_022508614.1">
    <property type="nucleotide sequence ID" value="XM_022659075.1"/>
</dbReference>
<dbReference type="OrthoDB" id="5425347at2759"/>
<evidence type="ECO:0000313" key="1">
    <source>
        <dbReference type="EMBL" id="OAG36662.1"/>
    </source>
</evidence>
<dbReference type="EMBL" id="LVKK01000086">
    <property type="protein sequence ID" value="OAG36662.1"/>
    <property type="molecule type" value="Genomic_DNA"/>
</dbReference>
<evidence type="ECO:0000313" key="2">
    <source>
        <dbReference type="Proteomes" id="UP000077002"/>
    </source>
</evidence>
<dbReference type="GeneID" id="34604275"/>
<accession>A0A177F030</accession>
<name>A0A177F030_9EURO</name>
<reference evidence="1 2" key="1">
    <citation type="submission" date="2016-03" db="EMBL/GenBank/DDBJ databases">
        <title>Draft genome sequence of the Fonsecaea monophora CBS 269.37.</title>
        <authorList>
            <person name="Bombassaro A."/>
            <person name="Vinicius W.A."/>
            <person name="De Hoog S."/>
            <person name="Sun J."/>
            <person name="Souza E.M."/>
            <person name="Raittz R.T."/>
            <person name="Costa F."/>
            <person name="Leao A.C."/>
            <person name="Tadra-Sfeir M.Z."/>
            <person name="Baura V."/>
            <person name="Balsanelli E."/>
            <person name="Pedrosa F.O."/>
            <person name="Moreno L.F."/>
            <person name="Steffens M.B."/>
            <person name="Xi L."/>
            <person name="Bocca A.L."/>
            <person name="Felipe M.S."/>
            <person name="Teixeira M."/>
            <person name="Telles Filho F.Q."/>
            <person name="Azevedo C.M."/>
            <person name="Gomes R."/>
            <person name="Vicente V.A."/>
        </authorList>
    </citation>
    <scope>NUCLEOTIDE SEQUENCE [LARGE SCALE GENOMIC DNA]</scope>
    <source>
        <strain evidence="1 2">CBS 269.37</strain>
    </source>
</reference>
<sequence length="506" mass="55708">MDVVLNICPICAEDKNPAMARFEHVPGSCIPCTVRVSEVALVLALVLVLVRESRASSWVQPITADITNALDNMTVESLPHPSVNMVTFSAVSQRPVREVEERMHTPLARIMFEKMESGLFPDATTPEIREAECTWWTGSVMNAKAKVRKRSNNEAVVKVTRGRTRIVPVYILAVSDGYGFDGAIKSVMYDVDMVEIRSTMMIRNTTTHVIARRYTNDIEESYAAEFEIEGRATNSIVKAIVCTCMGIVGTIWSMRGAVDPEFRSDNRAADHIVMDVSSLKGYKGEYMAKADGMKVYILYYTFSTGMPELTIRPDVVVAEMIADGSMVYIDTLSMNGSAKLSVDLKRHKCALTTRRPYMICRKGFRSPHQAPGRVLCHQIEQHGTTATMLLLLTLSREGGPGRQGVGGRADVGVLGGVGAGVADSVHVAEQIPGHVRERDVELFDVRGLPPCLVKVLLCGHCAARCGSMDGDMVKLGMTNLMPDMTRHRFPIHHDTEDNPGNIITFV</sequence>
<organism evidence="1 2">
    <name type="scientific">Fonsecaea monophora</name>
    <dbReference type="NCBI Taxonomy" id="254056"/>
    <lineage>
        <taxon>Eukaryota</taxon>
        <taxon>Fungi</taxon>
        <taxon>Dikarya</taxon>
        <taxon>Ascomycota</taxon>
        <taxon>Pezizomycotina</taxon>
        <taxon>Eurotiomycetes</taxon>
        <taxon>Chaetothyriomycetidae</taxon>
        <taxon>Chaetothyriales</taxon>
        <taxon>Herpotrichiellaceae</taxon>
        <taxon>Fonsecaea</taxon>
    </lineage>
</organism>
<protein>
    <submittedName>
        <fullName evidence="1">Uncharacterized protein</fullName>
    </submittedName>
</protein>
<keyword evidence="2" id="KW-1185">Reference proteome</keyword>
<dbReference type="AlphaFoldDB" id="A0A177F030"/>
<comment type="caution">
    <text evidence="1">The sequence shown here is derived from an EMBL/GenBank/DDBJ whole genome shotgun (WGS) entry which is preliminary data.</text>
</comment>
<dbReference type="Proteomes" id="UP000077002">
    <property type="component" value="Unassembled WGS sequence"/>
</dbReference>